<gene>
    <name evidence="1" type="ORF">BMF97_15580</name>
</gene>
<dbReference type="STRING" id="238.BBD35_08155"/>
<evidence type="ECO:0000313" key="1">
    <source>
        <dbReference type="EMBL" id="OOH93842.1"/>
    </source>
</evidence>
<sequence length="223" mass="26629">MKEITHFPIYIINLEERKDRLNHILNEFKDKEEFIIELIQSEKNKKGNVGLWDNIKRCVNFAIERDQDFIIICEDDHVFTKDYSRDFLHKCIRDAYEKKCNVLSGGVSWFETGIQISNDLFWIEKFTGLQFTVIFKSLFRKIMAIDFSTLDAADQKITFLSSDKLLIYPFISNQKEFGYSDVTDKNNKSYRVEKLFDETQQKLEILNKVRNYYLQLNNRENTI</sequence>
<organism evidence="1 2">
    <name type="scientific">Elizabethkingia meningoseptica</name>
    <name type="common">Chryseobacterium meningosepticum</name>
    <dbReference type="NCBI Taxonomy" id="238"/>
    <lineage>
        <taxon>Bacteria</taxon>
        <taxon>Pseudomonadati</taxon>
        <taxon>Bacteroidota</taxon>
        <taxon>Flavobacteriia</taxon>
        <taxon>Flavobacteriales</taxon>
        <taxon>Weeksellaceae</taxon>
        <taxon>Elizabethkingia</taxon>
    </lineage>
</organism>
<accession>A0A1V3TXB5</accession>
<dbReference type="InterPro" id="IPR029044">
    <property type="entry name" value="Nucleotide-diphossugar_trans"/>
</dbReference>
<dbReference type="eggNOG" id="COG3306">
    <property type="taxonomic scope" value="Bacteria"/>
</dbReference>
<dbReference type="AlphaFoldDB" id="A0A1V3TXB5"/>
<comment type="caution">
    <text evidence="1">The sequence shown here is derived from an EMBL/GenBank/DDBJ whole genome shotgun (WGS) entry which is preliminary data.</text>
</comment>
<proteinExistence type="predicted"/>
<protein>
    <recommendedName>
        <fullName evidence="3">Glycosyl transferase</fullName>
    </recommendedName>
</protein>
<dbReference type="RefSeq" id="WP_069213665.1">
    <property type="nucleotide sequence ID" value="NZ_CP016378.1"/>
</dbReference>
<dbReference type="OrthoDB" id="1417318at2"/>
<dbReference type="Gene3D" id="3.90.550.10">
    <property type="entry name" value="Spore Coat Polysaccharide Biosynthesis Protein SpsA, Chain A"/>
    <property type="match status" value="1"/>
</dbReference>
<evidence type="ECO:0008006" key="3">
    <source>
        <dbReference type="Google" id="ProtNLM"/>
    </source>
</evidence>
<reference evidence="1 2" key="1">
    <citation type="submission" date="2016-11" db="EMBL/GenBank/DDBJ databases">
        <title>Genome sequence and comparative genomic analysis of clinical strain Elizabethkingia meningoseptica 61421 PRCM.</title>
        <authorList>
            <person name="Wang M."/>
            <person name="Hu S."/>
            <person name="Cao L."/>
            <person name="Jiang T."/>
            <person name="Zhou Y."/>
            <person name="Ming D."/>
        </authorList>
    </citation>
    <scope>NUCLEOTIDE SEQUENCE [LARGE SCALE GENOMIC DNA]</scope>
    <source>
        <strain evidence="1 2">61421 PRCM</strain>
    </source>
</reference>
<name>A0A1V3TXB5_ELIME</name>
<dbReference type="Proteomes" id="UP000188947">
    <property type="component" value="Unassembled WGS sequence"/>
</dbReference>
<keyword evidence="2" id="KW-1185">Reference proteome</keyword>
<dbReference type="EMBL" id="MPOG01000016">
    <property type="protein sequence ID" value="OOH93842.1"/>
    <property type="molecule type" value="Genomic_DNA"/>
</dbReference>
<evidence type="ECO:0000313" key="2">
    <source>
        <dbReference type="Proteomes" id="UP000188947"/>
    </source>
</evidence>